<evidence type="ECO:0000313" key="2">
    <source>
        <dbReference type="Proteomes" id="UP000321567"/>
    </source>
</evidence>
<dbReference type="OrthoDB" id="7358912at2"/>
<organism evidence="1 2">
    <name type="scientific">Pararhodospirillum oryzae</name>
    <dbReference type="NCBI Taxonomy" id="478448"/>
    <lineage>
        <taxon>Bacteria</taxon>
        <taxon>Pseudomonadati</taxon>
        <taxon>Pseudomonadota</taxon>
        <taxon>Alphaproteobacteria</taxon>
        <taxon>Rhodospirillales</taxon>
        <taxon>Rhodospirillaceae</taxon>
        <taxon>Pararhodospirillum</taxon>
    </lineage>
</organism>
<proteinExistence type="predicted"/>
<protein>
    <submittedName>
        <fullName evidence="1">Uncharacterized protein</fullName>
    </submittedName>
</protein>
<dbReference type="Proteomes" id="UP000321567">
    <property type="component" value="Unassembled WGS sequence"/>
</dbReference>
<name>A0A512H3P1_9PROT</name>
<keyword evidence="2" id="KW-1185">Reference proteome</keyword>
<dbReference type="AlphaFoldDB" id="A0A512H3P1"/>
<accession>A0A512H3P1</accession>
<comment type="caution">
    <text evidence="1">The sequence shown here is derived from an EMBL/GenBank/DDBJ whole genome shotgun (WGS) entry which is preliminary data.</text>
</comment>
<evidence type="ECO:0000313" key="1">
    <source>
        <dbReference type="EMBL" id="GEO80074.1"/>
    </source>
</evidence>
<dbReference type="EMBL" id="BJZO01000003">
    <property type="protein sequence ID" value="GEO80074.1"/>
    <property type="molecule type" value="Genomic_DNA"/>
</dbReference>
<gene>
    <name evidence="1" type="ORF">ROR02_02050</name>
</gene>
<reference evidence="1 2" key="1">
    <citation type="submission" date="2019-07" db="EMBL/GenBank/DDBJ databases">
        <title>Whole genome shotgun sequence of Rhodospirillum oryzae NBRC 107573.</title>
        <authorList>
            <person name="Hosoyama A."/>
            <person name="Uohara A."/>
            <person name="Ohji S."/>
            <person name="Ichikawa N."/>
        </authorList>
    </citation>
    <scope>NUCLEOTIDE SEQUENCE [LARGE SCALE GENOMIC DNA]</scope>
    <source>
        <strain evidence="1 2">NBRC 107573</strain>
    </source>
</reference>
<sequence>MSDLMLNQIQVLLNKLSDDVARMGDLSSEQINNLLNMMEGLAAHVLGTRAVVAALVKKYPVEMADVEAFFAEGENPPAEDVLAVARHLVEGEQPKD</sequence>
<dbReference type="RefSeq" id="WP_147162142.1">
    <property type="nucleotide sequence ID" value="NZ_BJZO01000003.1"/>
</dbReference>